<evidence type="ECO:0000256" key="1">
    <source>
        <dbReference type="ARBA" id="ARBA00004651"/>
    </source>
</evidence>
<feature type="transmembrane region" description="Helical" evidence="8">
    <location>
        <begin position="294"/>
        <end position="313"/>
    </location>
</feature>
<keyword evidence="4 8" id="KW-0812">Transmembrane</keyword>
<keyword evidence="6 8" id="KW-0472">Membrane</keyword>
<comment type="similarity">
    <text evidence="2">Belongs to the urea transporter family.</text>
</comment>
<evidence type="ECO:0000256" key="7">
    <source>
        <dbReference type="ARBA" id="ARBA00033993"/>
    </source>
</evidence>
<name>A0AAJ7DZ44_9HYME</name>
<dbReference type="PANTHER" id="PTHR10464:SF4">
    <property type="entry name" value="UREA TRANSPORTER"/>
    <property type="match status" value="1"/>
</dbReference>
<dbReference type="Proteomes" id="UP000695007">
    <property type="component" value="Unplaced"/>
</dbReference>
<dbReference type="InterPro" id="IPR029020">
    <property type="entry name" value="Ammonium/urea_transptr"/>
</dbReference>
<evidence type="ECO:0000256" key="4">
    <source>
        <dbReference type="ARBA" id="ARBA00022692"/>
    </source>
</evidence>
<dbReference type="AlphaFoldDB" id="A0AAJ7DZ44"/>
<keyword evidence="3" id="KW-1003">Cell membrane</keyword>
<proteinExistence type="inferred from homology"/>
<comment type="catalytic activity">
    <reaction evidence="7">
        <text>urea(in) = urea(out)</text>
        <dbReference type="Rhea" id="RHEA:32799"/>
        <dbReference type="ChEBI" id="CHEBI:16199"/>
    </reaction>
</comment>
<evidence type="ECO:0000256" key="6">
    <source>
        <dbReference type="ARBA" id="ARBA00023136"/>
    </source>
</evidence>
<dbReference type="RefSeq" id="XP_011501720.1">
    <property type="nucleotide sequence ID" value="XM_011503418.1"/>
</dbReference>
<keyword evidence="9" id="KW-1185">Reference proteome</keyword>
<evidence type="ECO:0000313" key="10">
    <source>
        <dbReference type="RefSeq" id="XP_011501720.1"/>
    </source>
</evidence>
<protein>
    <submittedName>
        <fullName evidence="10">Urea transporter 1-like</fullName>
    </submittedName>
</protein>
<evidence type="ECO:0000256" key="5">
    <source>
        <dbReference type="ARBA" id="ARBA00022989"/>
    </source>
</evidence>
<evidence type="ECO:0000313" key="9">
    <source>
        <dbReference type="Proteomes" id="UP000695007"/>
    </source>
</evidence>
<evidence type="ECO:0000256" key="3">
    <source>
        <dbReference type="ARBA" id="ARBA00022475"/>
    </source>
</evidence>
<comment type="subcellular location">
    <subcellularLocation>
        <location evidence="1">Cell membrane</location>
        <topology evidence="1">Multi-pass membrane protein</topology>
    </subcellularLocation>
</comment>
<feature type="transmembrane region" description="Helical" evidence="8">
    <location>
        <begin position="325"/>
        <end position="347"/>
    </location>
</feature>
<feature type="transmembrane region" description="Helical" evidence="8">
    <location>
        <begin position="268"/>
        <end position="287"/>
    </location>
</feature>
<feature type="transmembrane region" description="Helical" evidence="8">
    <location>
        <begin position="147"/>
        <end position="163"/>
    </location>
</feature>
<keyword evidence="5 8" id="KW-1133">Transmembrane helix</keyword>
<feature type="transmembrane region" description="Helical" evidence="8">
    <location>
        <begin position="50"/>
        <end position="67"/>
    </location>
</feature>
<dbReference type="Gene3D" id="1.10.3430.10">
    <property type="entry name" value="Ammonium transporter AmtB like domains"/>
    <property type="match status" value="1"/>
</dbReference>
<feature type="transmembrane region" description="Helical" evidence="8">
    <location>
        <begin position="170"/>
        <end position="189"/>
    </location>
</feature>
<feature type="transmembrane region" description="Helical" evidence="8">
    <location>
        <begin position="123"/>
        <end position="141"/>
    </location>
</feature>
<sequence length="431" mass="47345">MTTGEWINSEQLQSIDDPEEDHLQKKKPRNGWTIGGDCPILRKYLENKDSIGWMVLKFFVAFTRGFSQVTFANNPITGIILMIGVASIVPGTFVACSITGFLGQLISMLLKEPKENIDNGLTVFNPLIFGAVSYYFVPIIYGKFDGFSMLMILLGVIFIAYFWRACENSCVPCLTMPFNLAELILLFTLKNANSQLDISTSEILTWPLLSMNNVTAPVTTIAATTDASKRFVENATIVVHDLDWGMIVRASVTSASQLFATDSVPLGAILYLSVLIYSPITCLFGYMGSLIGSLVGFQIGATYESVYCGLWGFNGYLIGTSLGGSFLVLNGQVAIATFVAVVLSAFLQHVLQIIFLPIGLPVGTIPYVLTTWLFIGLGKSSNGTFSYPITISFPEAQRHELLLRHRIAQLKKNKKECDPELHILNGKEPPT</sequence>
<dbReference type="GeneID" id="105365299"/>
<accession>A0AAJ7DZ44</accession>
<dbReference type="GO" id="GO:0005886">
    <property type="term" value="C:plasma membrane"/>
    <property type="evidence" value="ECO:0007669"/>
    <property type="project" value="UniProtKB-SubCell"/>
</dbReference>
<dbReference type="Pfam" id="PF03253">
    <property type="entry name" value="UT"/>
    <property type="match status" value="1"/>
</dbReference>
<feature type="transmembrane region" description="Helical" evidence="8">
    <location>
        <begin position="79"/>
        <end position="102"/>
    </location>
</feature>
<gene>
    <name evidence="10" type="primary">LOC105365299</name>
</gene>
<reference evidence="10" key="1">
    <citation type="submission" date="2025-08" db="UniProtKB">
        <authorList>
            <consortium name="RefSeq"/>
        </authorList>
    </citation>
    <scope>IDENTIFICATION</scope>
</reference>
<evidence type="ECO:0000256" key="2">
    <source>
        <dbReference type="ARBA" id="ARBA00005914"/>
    </source>
</evidence>
<feature type="transmembrane region" description="Helical" evidence="8">
    <location>
        <begin position="354"/>
        <end position="375"/>
    </location>
</feature>
<dbReference type="KEGG" id="csol:105365299"/>
<evidence type="ECO:0000256" key="8">
    <source>
        <dbReference type="SAM" id="Phobius"/>
    </source>
</evidence>
<organism evidence="9 10">
    <name type="scientific">Ceratosolen solmsi marchali</name>
    <dbReference type="NCBI Taxonomy" id="326594"/>
    <lineage>
        <taxon>Eukaryota</taxon>
        <taxon>Metazoa</taxon>
        <taxon>Ecdysozoa</taxon>
        <taxon>Arthropoda</taxon>
        <taxon>Hexapoda</taxon>
        <taxon>Insecta</taxon>
        <taxon>Pterygota</taxon>
        <taxon>Neoptera</taxon>
        <taxon>Endopterygota</taxon>
        <taxon>Hymenoptera</taxon>
        <taxon>Apocrita</taxon>
        <taxon>Proctotrupomorpha</taxon>
        <taxon>Chalcidoidea</taxon>
        <taxon>Agaonidae</taxon>
        <taxon>Agaoninae</taxon>
        <taxon>Ceratosolen</taxon>
    </lineage>
</organism>
<dbReference type="GO" id="GO:0015204">
    <property type="term" value="F:urea transmembrane transporter activity"/>
    <property type="evidence" value="ECO:0007669"/>
    <property type="project" value="InterPro"/>
</dbReference>
<dbReference type="PANTHER" id="PTHR10464">
    <property type="entry name" value="UREA TRANSPORTER"/>
    <property type="match status" value="1"/>
</dbReference>
<dbReference type="InterPro" id="IPR004937">
    <property type="entry name" value="Urea_transporter"/>
</dbReference>